<evidence type="ECO:0000313" key="4">
    <source>
        <dbReference type="Proteomes" id="UP000007431"/>
    </source>
</evidence>
<keyword evidence="2" id="KW-0472">Membrane</keyword>
<evidence type="ECO:0000256" key="1">
    <source>
        <dbReference type="SAM" id="MobiDB-lite"/>
    </source>
</evidence>
<dbReference type="AlphaFoldDB" id="D8QCA5"/>
<evidence type="ECO:0000313" key="3">
    <source>
        <dbReference type="EMBL" id="EFI94896.1"/>
    </source>
</evidence>
<gene>
    <name evidence="3" type="ORF">SCHCODRAFT_258016</name>
</gene>
<name>D8QCA5_SCHCM</name>
<dbReference type="HOGENOM" id="CLU_1343946_0_0_1"/>
<evidence type="ECO:0000256" key="2">
    <source>
        <dbReference type="SAM" id="Phobius"/>
    </source>
</evidence>
<accession>D8QCA5</accession>
<feature type="transmembrane region" description="Helical" evidence="2">
    <location>
        <begin position="37"/>
        <end position="58"/>
    </location>
</feature>
<feature type="transmembrane region" description="Helical" evidence="2">
    <location>
        <begin position="6"/>
        <end position="30"/>
    </location>
</feature>
<protein>
    <submittedName>
        <fullName evidence="3">Expressed protein</fullName>
    </submittedName>
</protein>
<organism evidence="4">
    <name type="scientific">Schizophyllum commune (strain H4-8 / FGSC 9210)</name>
    <name type="common">Split gill fungus</name>
    <dbReference type="NCBI Taxonomy" id="578458"/>
    <lineage>
        <taxon>Eukaryota</taxon>
        <taxon>Fungi</taxon>
        <taxon>Dikarya</taxon>
        <taxon>Basidiomycota</taxon>
        <taxon>Agaricomycotina</taxon>
        <taxon>Agaricomycetes</taxon>
        <taxon>Agaricomycetidae</taxon>
        <taxon>Agaricales</taxon>
        <taxon>Schizophyllaceae</taxon>
        <taxon>Schizophyllum</taxon>
    </lineage>
</organism>
<keyword evidence="4" id="KW-1185">Reference proteome</keyword>
<feature type="compositionally biased region" description="Acidic residues" evidence="1">
    <location>
        <begin position="165"/>
        <end position="180"/>
    </location>
</feature>
<dbReference type="InParanoid" id="D8QCA5"/>
<keyword evidence="2" id="KW-1133">Transmembrane helix</keyword>
<feature type="region of interest" description="Disordered" evidence="1">
    <location>
        <begin position="148"/>
        <end position="204"/>
    </location>
</feature>
<dbReference type="OrthoDB" id="2996062at2759"/>
<feature type="transmembrane region" description="Helical" evidence="2">
    <location>
        <begin position="94"/>
        <end position="115"/>
    </location>
</feature>
<dbReference type="EMBL" id="GL377309">
    <property type="protein sequence ID" value="EFI94896.1"/>
    <property type="molecule type" value="Genomic_DNA"/>
</dbReference>
<dbReference type="Proteomes" id="UP000007431">
    <property type="component" value="Unassembled WGS sequence"/>
</dbReference>
<reference evidence="3 4" key="1">
    <citation type="journal article" date="2010" name="Nat. Biotechnol.">
        <title>Genome sequence of the model mushroom Schizophyllum commune.</title>
        <authorList>
            <person name="Ohm R.A."/>
            <person name="de Jong J.F."/>
            <person name="Lugones L.G."/>
            <person name="Aerts A."/>
            <person name="Kothe E."/>
            <person name="Stajich J.E."/>
            <person name="de Vries R.P."/>
            <person name="Record E."/>
            <person name="Levasseur A."/>
            <person name="Baker S.E."/>
            <person name="Bartholomew K.A."/>
            <person name="Coutinho P.M."/>
            <person name="Erdmann S."/>
            <person name="Fowler T.J."/>
            <person name="Gathman A.C."/>
            <person name="Lombard V."/>
            <person name="Henrissat B."/>
            <person name="Knabe N."/>
            <person name="Kuees U."/>
            <person name="Lilly W.W."/>
            <person name="Lindquist E."/>
            <person name="Lucas S."/>
            <person name="Magnuson J.K."/>
            <person name="Piumi F."/>
            <person name="Raudaskoski M."/>
            <person name="Salamov A."/>
            <person name="Schmutz J."/>
            <person name="Schwarze F.W.M.R."/>
            <person name="vanKuyk P.A."/>
            <person name="Horton J.S."/>
            <person name="Grigoriev I.V."/>
            <person name="Woesten H.A.B."/>
        </authorList>
    </citation>
    <scope>NUCLEOTIDE SEQUENCE [LARGE SCALE GENOMIC DNA]</scope>
    <source>
        <strain evidence="4">H4-8 / FGSC 9210</strain>
    </source>
</reference>
<sequence>MALFDALSILYPSFTVLPVLLLFVGILYFVVPRFRPLLILITAIYASFLLFPLLYTYALHLLWSTFLRPIWRAANWVLFPLKFAVRMLYRGARWLVWAAQQIGIWVAWFGFYVYFGKMGWECIQDAWDWVYDAARRVGYFLEELSKEEKAAKAKGDGSTGSETVVGEDEEEEEEEGEGDGTEGVPRTSRHRRRSSTKKGKGKGK</sequence>
<proteinExistence type="predicted"/>
<dbReference type="VEuPathDB" id="FungiDB:SCHCODRAFT_02634734"/>
<keyword evidence="2" id="KW-0812">Transmembrane</keyword>
<feature type="compositionally biased region" description="Basic residues" evidence="1">
    <location>
        <begin position="187"/>
        <end position="204"/>
    </location>
</feature>